<evidence type="ECO:0000256" key="9">
    <source>
        <dbReference type="ARBA" id="ARBA00048767"/>
    </source>
</evidence>
<dbReference type="GO" id="GO:0050660">
    <property type="term" value="F:flavin adenine dinucleotide binding"/>
    <property type="evidence" value="ECO:0007669"/>
    <property type="project" value="TreeGrafter"/>
</dbReference>
<name>A0A8K0K7R1_LADFU</name>
<feature type="domain" description="Thiamine pyrophosphate enzyme central" evidence="11">
    <location>
        <begin position="254"/>
        <end position="381"/>
    </location>
</feature>
<dbReference type="PANTHER" id="PTHR18968:SF166">
    <property type="entry name" value="2-HYDROXYACYL-COA LYASE 2"/>
    <property type="match status" value="1"/>
</dbReference>
<dbReference type="InterPro" id="IPR000399">
    <property type="entry name" value="TPP-bd_CS"/>
</dbReference>
<dbReference type="PANTHER" id="PTHR18968">
    <property type="entry name" value="THIAMINE PYROPHOSPHATE ENZYMES"/>
    <property type="match status" value="1"/>
</dbReference>
<keyword evidence="6 10" id="KW-0786">Thiamine pyrophosphate</keyword>
<protein>
    <recommendedName>
        <fullName evidence="4">2-hydroxyacyl-CoA lyase 2</fullName>
    </recommendedName>
    <alternativeName>
        <fullName evidence="7">IlvB-like protein</fullName>
    </alternativeName>
</protein>
<dbReference type="InterPro" id="IPR029061">
    <property type="entry name" value="THDP-binding"/>
</dbReference>
<comment type="cofactor">
    <cofactor evidence="2">
        <name>thiamine diphosphate</name>
        <dbReference type="ChEBI" id="CHEBI:58937"/>
    </cofactor>
</comment>
<gene>
    <name evidence="14" type="ORF">J437_LFUL010142</name>
</gene>
<evidence type="ECO:0000256" key="4">
    <source>
        <dbReference type="ARBA" id="ARBA00018936"/>
    </source>
</evidence>
<dbReference type="GO" id="GO:0000287">
    <property type="term" value="F:magnesium ion binding"/>
    <property type="evidence" value="ECO:0007669"/>
    <property type="project" value="InterPro"/>
</dbReference>
<evidence type="ECO:0000256" key="7">
    <source>
        <dbReference type="ARBA" id="ARBA00030510"/>
    </source>
</evidence>
<keyword evidence="15" id="KW-1185">Reference proteome</keyword>
<organism evidence="14 15">
    <name type="scientific">Ladona fulva</name>
    <name type="common">Scarce chaser dragonfly</name>
    <name type="synonym">Libellula fulva</name>
    <dbReference type="NCBI Taxonomy" id="123851"/>
    <lineage>
        <taxon>Eukaryota</taxon>
        <taxon>Metazoa</taxon>
        <taxon>Ecdysozoa</taxon>
        <taxon>Arthropoda</taxon>
        <taxon>Hexapoda</taxon>
        <taxon>Insecta</taxon>
        <taxon>Pterygota</taxon>
        <taxon>Palaeoptera</taxon>
        <taxon>Odonata</taxon>
        <taxon>Epiprocta</taxon>
        <taxon>Anisoptera</taxon>
        <taxon>Libelluloidea</taxon>
        <taxon>Libellulidae</taxon>
        <taxon>Ladona</taxon>
    </lineage>
</organism>
<dbReference type="GO" id="GO:0009099">
    <property type="term" value="P:L-valine biosynthetic process"/>
    <property type="evidence" value="ECO:0007669"/>
    <property type="project" value="TreeGrafter"/>
</dbReference>
<dbReference type="SUPFAM" id="SSF52518">
    <property type="entry name" value="Thiamin diphosphate-binding fold (THDP-binding)"/>
    <property type="match status" value="2"/>
</dbReference>
<comment type="catalytic activity">
    <reaction evidence="9">
        <text>(2R)-hydroxyhexadecanoyl-CoA = pentadecanal + formyl-CoA</text>
        <dbReference type="Rhea" id="RHEA:55212"/>
        <dbReference type="ChEBI" id="CHEBI:17302"/>
        <dbReference type="ChEBI" id="CHEBI:57376"/>
        <dbReference type="ChEBI" id="CHEBI:138654"/>
    </reaction>
    <physiologicalReaction direction="left-to-right" evidence="9">
        <dbReference type="Rhea" id="RHEA:55213"/>
    </physiologicalReaction>
</comment>
<dbReference type="InterPro" id="IPR012000">
    <property type="entry name" value="Thiamin_PyroP_enz_cen_dom"/>
</dbReference>
<feature type="domain" description="Thiamine pyrophosphate enzyme N-terminal TPP-binding" evidence="13">
    <location>
        <begin position="93"/>
        <end position="146"/>
    </location>
</feature>
<feature type="domain" description="Thiamine pyrophosphate enzyme TPP-binding" evidence="12">
    <location>
        <begin position="446"/>
        <end position="523"/>
    </location>
</feature>
<dbReference type="Pfam" id="PF02776">
    <property type="entry name" value="TPP_enzyme_N"/>
    <property type="match status" value="1"/>
</dbReference>
<reference evidence="14" key="1">
    <citation type="submission" date="2013-04" db="EMBL/GenBank/DDBJ databases">
        <authorList>
            <person name="Qu J."/>
            <person name="Murali S.C."/>
            <person name="Bandaranaike D."/>
            <person name="Bellair M."/>
            <person name="Blankenburg K."/>
            <person name="Chao H."/>
            <person name="Dinh H."/>
            <person name="Doddapaneni H."/>
            <person name="Downs B."/>
            <person name="Dugan-Rocha S."/>
            <person name="Elkadiri S."/>
            <person name="Gnanaolivu R.D."/>
            <person name="Hernandez B."/>
            <person name="Javaid M."/>
            <person name="Jayaseelan J.C."/>
            <person name="Lee S."/>
            <person name="Li M."/>
            <person name="Ming W."/>
            <person name="Munidasa M."/>
            <person name="Muniz J."/>
            <person name="Nguyen L."/>
            <person name="Ongeri F."/>
            <person name="Osuji N."/>
            <person name="Pu L.-L."/>
            <person name="Puazo M."/>
            <person name="Qu C."/>
            <person name="Quiroz J."/>
            <person name="Raj R."/>
            <person name="Weissenberger G."/>
            <person name="Xin Y."/>
            <person name="Zou X."/>
            <person name="Han Y."/>
            <person name="Richards S."/>
            <person name="Worley K."/>
            <person name="Muzny D."/>
            <person name="Gibbs R."/>
        </authorList>
    </citation>
    <scope>NUCLEOTIDE SEQUENCE</scope>
    <source>
        <strain evidence="14">Sampled in the wild</strain>
    </source>
</reference>
<evidence type="ECO:0000256" key="3">
    <source>
        <dbReference type="ARBA" id="ARBA00007812"/>
    </source>
</evidence>
<dbReference type="Proteomes" id="UP000792457">
    <property type="component" value="Unassembled WGS sequence"/>
</dbReference>
<dbReference type="GO" id="GO:0009097">
    <property type="term" value="P:isoleucine biosynthetic process"/>
    <property type="evidence" value="ECO:0007669"/>
    <property type="project" value="TreeGrafter"/>
</dbReference>
<comment type="caution">
    <text evidence="14">The sequence shown here is derived from an EMBL/GenBank/DDBJ whole genome shotgun (WGS) entry which is preliminary data.</text>
</comment>
<evidence type="ECO:0000256" key="5">
    <source>
        <dbReference type="ARBA" id="ARBA00022723"/>
    </source>
</evidence>
<evidence type="ECO:0000259" key="12">
    <source>
        <dbReference type="Pfam" id="PF02775"/>
    </source>
</evidence>
<proteinExistence type="inferred from homology"/>
<evidence type="ECO:0000259" key="13">
    <source>
        <dbReference type="Pfam" id="PF02776"/>
    </source>
</evidence>
<evidence type="ECO:0000313" key="14">
    <source>
        <dbReference type="EMBL" id="KAG8229079.1"/>
    </source>
</evidence>
<dbReference type="InterPro" id="IPR045229">
    <property type="entry name" value="TPP_enz"/>
</dbReference>
<evidence type="ECO:0000256" key="1">
    <source>
        <dbReference type="ARBA" id="ARBA00001946"/>
    </source>
</evidence>
<dbReference type="EMBL" id="KZ308409">
    <property type="protein sequence ID" value="KAG8229079.1"/>
    <property type="molecule type" value="Genomic_DNA"/>
</dbReference>
<evidence type="ECO:0000256" key="2">
    <source>
        <dbReference type="ARBA" id="ARBA00001964"/>
    </source>
</evidence>
<dbReference type="GO" id="GO:0030976">
    <property type="term" value="F:thiamine pyrophosphate binding"/>
    <property type="evidence" value="ECO:0007669"/>
    <property type="project" value="InterPro"/>
</dbReference>
<evidence type="ECO:0000256" key="6">
    <source>
        <dbReference type="ARBA" id="ARBA00023052"/>
    </source>
</evidence>
<dbReference type="Gene3D" id="3.40.50.970">
    <property type="match status" value="2"/>
</dbReference>
<dbReference type="InterPro" id="IPR029035">
    <property type="entry name" value="DHS-like_NAD/FAD-binding_dom"/>
</dbReference>
<keyword evidence="5" id="KW-0479">Metal-binding</keyword>
<dbReference type="Pfam" id="PF02775">
    <property type="entry name" value="TPP_enzyme_C"/>
    <property type="match status" value="1"/>
</dbReference>
<comment type="similarity">
    <text evidence="3 10">Belongs to the TPP enzyme family.</text>
</comment>
<dbReference type="Gene3D" id="3.40.50.1220">
    <property type="entry name" value="TPP-binding domain"/>
    <property type="match status" value="1"/>
</dbReference>
<dbReference type="PROSITE" id="PS00187">
    <property type="entry name" value="TPP_ENZYMES"/>
    <property type="match status" value="1"/>
</dbReference>
<reference evidence="14" key="2">
    <citation type="submission" date="2017-10" db="EMBL/GenBank/DDBJ databases">
        <title>Ladona fulva Genome sequencing and assembly.</title>
        <authorList>
            <person name="Murali S."/>
            <person name="Richards S."/>
            <person name="Bandaranaike D."/>
            <person name="Bellair M."/>
            <person name="Blankenburg K."/>
            <person name="Chao H."/>
            <person name="Dinh H."/>
            <person name="Doddapaneni H."/>
            <person name="Dugan-Rocha S."/>
            <person name="Elkadiri S."/>
            <person name="Gnanaolivu R."/>
            <person name="Hernandez B."/>
            <person name="Skinner E."/>
            <person name="Javaid M."/>
            <person name="Lee S."/>
            <person name="Li M."/>
            <person name="Ming W."/>
            <person name="Munidasa M."/>
            <person name="Muniz J."/>
            <person name="Nguyen L."/>
            <person name="Hughes D."/>
            <person name="Osuji N."/>
            <person name="Pu L.-L."/>
            <person name="Puazo M."/>
            <person name="Qu C."/>
            <person name="Quiroz J."/>
            <person name="Raj R."/>
            <person name="Weissenberger G."/>
            <person name="Xin Y."/>
            <person name="Zou X."/>
            <person name="Han Y."/>
            <person name="Worley K."/>
            <person name="Muzny D."/>
            <person name="Gibbs R."/>
        </authorList>
    </citation>
    <scope>NUCLEOTIDE SEQUENCE</scope>
    <source>
        <strain evidence="14">Sampled in the wild</strain>
    </source>
</reference>
<sequence length="582" mass="63335">MLERFGLEETWPGMKTAATTLATIIGAALIYRKIRHYFKKADVPEDFHGGTIVAHCLKQHDVHYMFTLIGGHISPIIVAAEKMGIRVVDTRNEVGVAVVTAGPGVTNCVTAAKNAQLAESPVLIIGGAAATILKGRGALQDIDQMTLFSSVCKFTGSASTVQEIAPLLQKAIQISMSEIPGPVFVELPVDILYQYPVVASQLLGTTNNKSVMSTLREWYLQLHLNNLYSDWKMLEPFAPLPVFVPRHKKSQVLKAARLLRESKRPFIIIGSQAMLPPVSSTILQAALRDLNIPVSLGGMARGLLGKDSALQFRHSRKFALKSADLIILAGAVCDFRLSYGRSLSSKATIISVNRDEAKASLNAGIYWKPSMVIRGDVACFLVEFSSLSAGYSYDIKWYTTILEVEEKRCSEITEASMDDTSEYLNPIQLLTELDKQLPANSVIIGDGGDFVATASYVLQPSAPLSWLDPGPFGTLGVGGGFAIGAKLARPEAMIWVIYGDGACGYSIMEYDTFIRHDLPVISVRTDYHTVAKGLGAEGLLLTKENDWRNVLSKAVKIHRDGTSTLINALISRSDFRQGSISL</sequence>
<dbReference type="GO" id="GO:0005948">
    <property type="term" value="C:acetolactate synthase complex"/>
    <property type="evidence" value="ECO:0007669"/>
    <property type="project" value="TreeGrafter"/>
</dbReference>
<evidence type="ECO:0000256" key="10">
    <source>
        <dbReference type="RuleBase" id="RU362132"/>
    </source>
</evidence>
<dbReference type="OrthoDB" id="16262at2759"/>
<accession>A0A8K0K7R1</accession>
<dbReference type="Pfam" id="PF00205">
    <property type="entry name" value="TPP_enzyme_M"/>
    <property type="match status" value="1"/>
</dbReference>
<evidence type="ECO:0000256" key="8">
    <source>
        <dbReference type="ARBA" id="ARBA00048738"/>
    </source>
</evidence>
<dbReference type="InterPro" id="IPR012001">
    <property type="entry name" value="Thiamin_PyroP_enz_TPP-bd_dom"/>
</dbReference>
<comment type="cofactor">
    <cofactor evidence="1">
        <name>Mg(2+)</name>
        <dbReference type="ChEBI" id="CHEBI:18420"/>
    </cofactor>
</comment>
<dbReference type="GO" id="GO:0003984">
    <property type="term" value="F:acetolactate synthase activity"/>
    <property type="evidence" value="ECO:0007669"/>
    <property type="project" value="TreeGrafter"/>
</dbReference>
<dbReference type="CDD" id="cd07035">
    <property type="entry name" value="TPP_PYR_POX_like"/>
    <property type="match status" value="1"/>
</dbReference>
<dbReference type="AlphaFoldDB" id="A0A8K0K7R1"/>
<comment type="catalytic activity">
    <reaction evidence="8">
        <text>2-hydroxyoctadecanoyl-CoA = heptadecanal + formyl-CoA</text>
        <dbReference type="Rhea" id="RHEA:55196"/>
        <dbReference type="ChEBI" id="CHEBI:57376"/>
        <dbReference type="ChEBI" id="CHEBI:74116"/>
        <dbReference type="ChEBI" id="CHEBI:138631"/>
    </reaction>
    <physiologicalReaction direction="left-to-right" evidence="8">
        <dbReference type="Rhea" id="RHEA:55197"/>
    </physiologicalReaction>
</comment>
<evidence type="ECO:0000313" key="15">
    <source>
        <dbReference type="Proteomes" id="UP000792457"/>
    </source>
</evidence>
<dbReference type="SUPFAM" id="SSF52467">
    <property type="entry name" value="DHS-like NAD/FAD-binding domain"/>
    <property type="match status" value="1"/>
</dbReference>
<dbReference type="InterPro" id="IPR011766">
    <property type="entry name" value="TPP_enzyme_TPP-bd"/>
</dbReference>
<evidence type="ECO:0000259" key="11">
    <source>
        <dbReference type="Pfam" id="PF00205"/>
    </source>
</evidence>